<organism evidence="2 3">
    <name type="scientific">Arthrobotrys flagrans</name>
    <name type="common">Nematode-trapping fungus</name>
    <name type="synonym">Trichothecium flagrans</name>
    <dbReference type="NCBI Taxonomy" id="97331"/>
    <lineage>
        <taxon>Eukaryota</taxon>
        <taxon>Fungi</taxon>
        <taxon>Dikarya</taxon>
        <taxon>Ascomycota</taxon>
        <taxon>Pezizomycotina</taxon>
        <taxon>Orbiliomycetes</taxon>
        <taxon>Orbiliales</taxon>
        <taxon>Orbiliaceae</taxon>
        <taxon>Arthrobotrys</taxon>
    </lineage>
</organism>
<feature type="signal peptide" evidence="1">
    <location>
        <begin position="1"/>
        <end position="21"/>
    </location>
</feature>
<accession>A0A437A1W3</accession>
<proteinExistence type="predicted"/>
<sequence length="173" mass="18678">MKVSMIISVLSSIALPNPASSAPVSNVAENAADLVSSPMFWIGIPIPGGLEVRLNGTAKEILEQIKEINPKIEEGPVPTPTTVEENPTRVKCYFQGCPTCNLVVGGHAKNVPLFEEVIPYLWRLGAITSQIAGAAEEIRKECETPGVSQLTYIVTGQWSDTTGYNVVIRSHNY</sequence>
<dbReference type="RefSeq" id="XP_067490677.1">
    <property type="nucleotide sequence ID" value="XM_067632405.1"/>
</dbReference>
<evidence type="ECO:0000256" key="1">
    <source>
        <dbReference type="SAM" id="SignalP"/>
    </source>
</evidence>
<reference evidence="2 3" key="1">
    <citation type="submission" date="2019-01" db="EMBL/GenBank/DDBJ databases">
        <title>Intercellular communication is required for trap formation in the nematode-trapping fungus Duddingtonia flagrans.</title>
        <authorList>
            <person name="Youssar L."/>
            <person name="Wernet V."/>
            <person name="Hensel N."/>
            <person name="Hildebrandt H.-G."/>
            <person name="Fischer R."/>
        </authorList>
    </citation>
    <scope>NUCLEOTIDE SEQUENCE [LARGE SCALE GENOMIC DNA]</scope>
    <source>
        <strain evidence="2 3">CBS H-5679</strain>
    </source>
</reference>
<dbReference type="STRING" id="97331.A0A437A1W3"/>
<protein>
    <recommendedName>
        <fullName evidence="4">Killer toxin Kp4 domain-containing protein</fullName>
    </recommendedName>
</protein>
<gene>
    <name evidence="2" type="ORF">DFL_003464</name>
</gene>
<evidence type="ECO:0000313" key="2">
    <source>
        <dbReference type="EMBL" id="RVD85133.1"/>
    </source>
</evidence>
<evidence type="ECO:0008006" key="4">
    <source>
        <dbReference type="Google" id="ProtNLM"/>
    </source>
</evidence>
<dbReference type="VEuPathDB" id="FungiDB:DFL_003464"/>
<name>A0A437A1W3_ARTFL</name>
<keyword evidence="3" id="KW-1185">Reference proteome</keyword>
<keyword evidence="1" id="KW-0732">Signal</keyword>
<dbReference type="EMBL" id="SAEB01000006">
    <property type="protein sequence ID" value="RVD85133.1"/>
    <property type="molecule type" value="Genomic_DNA"/>
</dbReference>
<evidence type="ECO:0000313" key="3">
    <source>
        <dbReference type="Proteomes" id="UP000283090"/>
    </source>
</evidence>
<dbReference type="GeneID" id="93585775"/>
<comment type="caution">
    <text evidence="2">The sequence shown here is derived from an EMBL/GenBank/DDBJ whole genome shotgun (WGS) entry which is preliminary data.</text>
</comment>
<dbReference type="AlphaFoldDB" id="A0A437A1W3"/>
<dbReference type="Proteomes" id="UP000283090">
    <property type="component" value="Unassembled WGS sequence"/>
</dbReference>
<feature type="chain" id="PRO_5019453426" description="Killer toxin Kp4 domain-containing protein" evidence="1">
    <location>
        <begin position="22"/>
        <end position="173"/>
    </location>
</feature>
<dbReference type="OrthoDB" id="3552888at2759"/>